<proteinExistence type="predicted"/>
<keyword evidence="2 5" id="KW-0812">Transmembrane</keyword>
<dbReference type="GO" id="GO:0016491">
    <property type="term" value="F:oxidoreductase activity"/>
    <property type="evidence" value="ECO:0007669"/>
    <property type="project" value="InterPro"/>
</dbReference>
<keyword evidence="4 5" id="KW-0472">Membrane</keyword>
<gene>
    <name evidence="7" type="ORF">H3309_05895</name>
</gene>
<dbReference type="GO" id="GO:0005506">
    <property type="term" value="F:iron ion binding"/>
    <property type="evidence" value="ECO:0007669"/>
    <property type="project" value="InterPro"/>
</dbReference>
<feature type="transmembrane region" description="Helical" evidence="5">
    <location>
        <begin position="6"/>
        <end position="25"/>
    </location>
</feature>
<feature type="transmembrane region" description="Helical" evidence="5">
    <location>
        <begin position="171"/>
        <end position="190"/>
    </location>
</feature>
<dbReference type="PANTHER" id="PTHR11863">
    <property type="entry name" value="STEROL DESATURASE"/>
    <property type="match status" value="1"/>
</dbReference>
<dbReference type="GO" id="GO:0016020">
    <property type="term" value="C:membrane"/>
    <property type="evidence" value="ECO:0007669"/>
    <property type="project" value="UniProtKB-SubCell"/>
</dbReference>
<accession>A0A7G5IKV5</accession>
<dbReference type="KEGG" id="sand:H3309_05895"/>
<feature type="domain" description="Fatty acid hydroxylase" evidence="6">
    <location>
        <begin position="94"/>
        <end position="234"/>
    </location>
</feature>
<reference evidence="7 8" key="1">
    <citation type="submission" date="2020-07" db="EMBL/GenBank/DDBJ databases">
        <title>Complete genome sequence for Sandaracinobacter sp. M6.</title>
        <authorList>
            <person name="Tang Y."/>
            <person name="Liu Q."/>
            <person name="Guo Z."/>
            <person name="Lei P."/>
            <person name="Huang B."/>
        </authorList>
    </citation>
    <scope>NUCLEOTIDE SEQUENCE [LARGE SCALE GENOMIC DNA]</scope>
    <source>
        <strain evidence="7 8">M6</strain>
    </source>
</reference>
<dbReference type="InterPro" id="IPR050307">
    <property type="entry name" value="Sterol_Desaturase_Related"/>
</dbReference>
<protein>
    <submittedName>
        <fullName evidence="7">Sterol desaturase family protein</fullName>
    </submittedName>
</protein>
<dbReference type="InterPro" id="IPR006694">
    <property type="entry name" value="Fatty_acid_hydroxylase"/>
</dbReference>
<evidence type="ECO:0000259" key="6">
    <source>
        <dbReference type="Pfam" id="PF04116"/>
    </source>
</evidence>
<evidence type="ECO:0000256" key="4">
    <source>
        <dbReference type="ARBA" id="ARBA00023136"/>
    </source>
</evidence>
<dbReference type="AlphaFoldDB" id="A0A7G5IKV5"/>
<feature type="transmembrane region" description="Helical" evidence="5">
    <location>
        <begin position="79"/>
        <end position="98"/>
    </location>
</feature>
<evidence type="ECO:0000256" key="3">
    <source>
        <dbReference type="ARBA" id="ARBA00022989"/>
    </source>
</evidence>
<evidence type="ECO:0000256" key="2">
    <source>
        <dbReference type="ARBA" id="ARBA00022692"/>
    </source>
</evidence>
<evidence type="ECO:0000313" key="8">
    <source>
        <dbReference type="Proteomes" id="UP000515292"/>
    </source>
</evidence>
<comment type="subcellular location">
    <subcellularLocation>
        <location evidence="1">Membrane</location>
    </subcellularLocation>
</comment>
<keyword evidence="8" id="KW-1185">Reference proteome</keyword>
<dbReference type="GO" id="GO:0008610">
    <property type="term" value="P:lipid biosynthetic process"/>
    <property type="evidence" value="ECO:0007669"/>
    <property type="project" value="InterPro"/>
</dbReference>
<evidence type="ECO:0000256" key="5">
    <source>
        <dbReference type="SAM" id="Phobius"/>
    </source>
</evidence>
<dbReference type="Proteomes" id="UP000515292">
    <property type="component" value="Chromosome"/>
</dbReference>
<evidence type="ECO:0000256" key="1">
    <source>
        <dbReference type="ARBA" id="ARBA00004370"/>
    </source>
</evidence>
<evidence type="ECO:0000313" key="7">
    <source>
        <dbReference type="EMBL" id="QMW23997.1"/>
    </source>
</evidence>
<dbReference type="EMBL" id="CP059851">
    <property type="protein sequence ID" value="QMW23997.1"/>
    <property type="molecule type" value="Genomic_DNA"/>
</dbReference>
<feature type="transmembrane region" description="Helical" evidence="5">
    <location>
        <begin position="45"/>
        <end position="67"/>
    </location>
</feature>
<dbReference type="Pfam" id="PF04116">
    <property type="entry name" value="FA_hydroxylase"/>
    <property type="match status" value="1"/>
</dbReference>
<name>A0A7G5IKV5_9SPHN</name>
<keyword evidence="3 5" id="KW-1133">Transmembrane helix</keyword>
<feature type="transmembrane region" description="Helical" evidence="5">
    <location>
        <begin position="143"/>
        <end position="165"/>
    </location>
</feature>
<organism evidence="7 8">
    <name type="scientific">Sandaracinobacteroides saxicola</name>
    <dbReference type="NCBI Taxonomy" id="2759707"/>
    <lineage>
        <taxon>Bacteria</taxon>
        <taxon>Pseudomonadati</taxon>
        <taxon>Pseudomonadota</taxon>
        <taxon>Alphaproteobacteria</taxon>
        <taxon>Sphingomonadales</taxon>
        <taxon>Sphingosinicellaceae</taxon>
        <taxon>Sandaracinobacteroides</taxon>
    </lineage>
</organism>
<sequence length="275" mass="30825">MRALLMQILSLAAWLVIFAAVFIPLERLFAVRPARVFRAQWLTDLGWYFINAIVPALVLAVPLATLASLTQRIDGLAGWYAMVAALPLWAKLPLAFLVNDIGSYWAHRWSHRNAFLWRFHAVHHSAETVDWLVNTRAHPVDMVVTRFSGLLLVYLLGLASVSGSGGGVDPMLFAVTVWGTFWSFLIHANVRWRFGPLEQLISTPAFHHWHHSNDENRDRNFAAIFPFIDRLFGTLYLPKGFPTVYGIDGEVASSLPAQLVDPLLGPVRPKPVPTA</sequence>